<dbReference type="KEGG" id="och:CES85_3472"/>
<dbReference type="Proteomes" id="UP000215256">
    <property type="component" value="Plasmid unnamed1"/>
</dbReference>
<evidence type="ECO:0000313" key="1">
    <source>
        <dbReference type="EMBL" id="ASV87979.1"/>
    </source>
</evidence>
<name>A0A248UNT8_9HYPH</name>
<keyword evidence="1" id="KW-0614">Plasmid</keyword>
<proteinExistence type="predicted"/>
<dbReference type="EMBL" id="CP022605">
    <property type="protein sequence ID" value="ASV87979.1"/>
    <property type="molecule type" value="Genomic_DNA"/>
</dbReference>
<evidence type="ECO:0000313" key="2">
    <source>
        <dbReference type="Proteomes" id="UP000215256"/>
    </source>
</evidence>
<gene>
    <name evidence="1" type="ORF">CES85_3472</name>
</gene>
<dbReference type="AlphaFoldDB" id="A0A248UNT8"/>
<accession>A0A248UNT8</accession>
<reference evidence="1 2" key="1">
    <citation type="submission" date="2017-07" db="EMBL/GenBank/DDBJ databases">
        <title>Phylogenetic study on the rhizospheric bacterium Ochrobactrum sp. A44.</title>
        <authorList>
            <person name="Krzyzanowska D.M."/>
            <person name="Ossowicki A."/>
            <person name="Rajewska M."/>
            <person name="Maciag T."/>
            <person name="Kaczynski Z."/>
            <person name="Czerwicka M."/>
            <person name="Jafra S."/>
        </authorList>
    </citation>
    <scope>NUCLEOTIDE SEQUENCE [LARGE SCALE GENOMIC DNA]</scope>
    <source>
        <strain evidence="1 2">A44</strain>
        <plasmid evidence="1 2">unnamed1</plasmid>
    </source>
</reference>
<organism evidence="1 2">
    <name type="scientific">Ochrobactrum quorumnocens</name>
    <dbReference type="NCBI Taxonomy" id="271865"/>
    <lineage>
        <taxon>Bacteria</taxon>
        <taxon>Pseudomonadati</taxon>
        <taxon>Pseudomonadota</taxon>
        <taxon>Alphaproteobacteria</taxon>
        <taxon>Hyphomicrobiales</taxon>
        <taxon>Brucellaceae</taxon>
        <taxon>Brucella/Ochrobactrum group</taxon>
        <taxon>Ochrobactrum</taxon>
    </lineage>
</organism>
<sequence length="47" mass="5490">MRPSPSTDRFVRDINATLKHHFLNFTQDENDAKYSQIARATIEIGKR</sequence>
<geneLocation type="plasmid" evidence="1 2">
    <name>unnamed1</name>
</geneLocation>
<protein>
    <submittedName>
        <fullName evidence="1">Uncharacterized protein</fullName>
    </submittedName>
</protein>